<dbReference type="Proteomes" id="UP000035444">
    <property type="component" value="Unassembled WGS sequence"/>
</dbReference>
<evidence type="ECO:0000313" key="7">
    <source>
        <dbReference type="Proteomes" id="UP000035444"/>
    </source>
</evidence>
<evidence type="ECO:0000256" key="3">
    <source>
        <dbReference type="ARBA" id="ARBA00022801"/>
    </source>
</evidence>
<evidence type="ECO:0000256" key="2">
    <source>
        <dbReference type="ARBA" id="ARBA00022723"/>
    </source>
</evidence>
<dbReference type="SUPFAM" id="SSF53187">
    <property type="entry name" value="Zn-dependent exopeptidases"/>
    <property type="match status" value="1"/>
</dbReference>
<keyword evidence="7" id="KW-1185">Reference proteome</keyword>
<gene>
    <name evidence="6" type="ORF">WH96_12215</name>
</gene>
<comment type="cofactor">
    <cofactor evidence="1">
        <name>Zn(2+)</name>
        <dbReference type="ChEBI" id="CHEBI:29105"/>
    </cofactor>
</comment>
<dbReference type="PANTHER" id="PTHR37326">
    <property type="entry name" value="BLL3975 PROTEIN"/>
    <property type="match status" value="1"/>
</dbReference>
<dbReference type="GO" id="GO:0016788">
    <property type="term" value="F:hydrolase activity, acting on ester bonds"/>
    <property type="evidence" value="ECO:0007669"/>
    <property type="project" value="InterPro"/>
</dbReference>
<comment type="caution">
    <text evidence="6">The sequence shown here is derived from an EMBL/GenBank/DDBJ whole genome shotgun (WGS) entry which is preliminary data.</text>
</comment>
<sequence>MARITERHALLSETPSTQRVVIMHRYGAGTNGKIAYVQACLHADETPAMACTHHLLQRLEEADQQGLLKGEIVVVPFANPIGLDQFEDDMLLGRVHRGGDGNFNRGWYDLTAMTQNRLVGKLGKDEEDNVKLIRTVMQDALAEITPTSEFASLRKILAKEAARADYVFDLHCDDESLPYLYISDLNWPDCKDFAADFGARAIMMAENSGGGSFDEVYTRPWAELSRLFPDAAIPQATMSMTVEHRGRPDVSDEIAAKDADALYKFFVRRGLIEGDAGPLPTPLCEATGTDACEIIPSPGAGFVTYCKELGEIVKKGDQIATLIDPATEDPTQSRTPIYAGTDGIFFTRRQHKAVKPGLVVGKVAGNKPLKAGYLLED</sequence>
<evidence type="ECO:0000256" key="4">
    <source>
        <dbReference type="ARBA" id="ARBA00022833"/>
    </source>
</evidence>
<evidence type="ECO:0000259" key="5">
    <source>
        <dbReference type="Pfam" id="PF24827"/>
    </source>
</evidence>
<keyword evidence="4" id="KW-0862">Zinc</keyword>
<protein>
    <recommendedName>
        <fullName evidence="5">Succinylglutamate desuccinylase/Aspartoacylase catalytic domain-containing protein</fullName>
    </recommendedName>
</protein>
<proteinExistence type="predicted"/>
<keyword evidence="3" id="KW-0378">Hydrolase</keyword>
<accession>A0A0H2ME60</accession>
<dbReference type="PANTHER" id="PTHR37326:SF1">
    <property type="entry name" value="BLL3975 PROTEIN"/>
    <property type="match status" value="1"/>
</dbReference>
<dbReference type="Gene3D" id="2.40.50.100">
    <property type="match status" value="1"/>
</dbReference>
<dbReference type="PATRIC" id="fig|1489064.4.peg.3765"/>
<keyword evidence="2" id="KW-0479">Metal-binding</keyword>
<dbReference type="InterPro" id="IPR053138">
    <property type="entry name" value="N-alpha-Ac-DABA_deacetylase"/>
</dbReference>
<dbReference type="EMBL" id="LAQL01000007">
    <property type="protein sequence ID" value="KLN60476.1"/>
    <property type="molecule type" value="Genomic_DNA"/>
</dbReference>
<dbReference type="GO" id="GO:0046872">
    <property type="term" value="F:metal ion binding"/>
    <property type="evidence" value="ECO:0007669"/>
    <property type="project" value="UniProtKB-KW"/>
</dbReference>
<evidence type="ECO:0000256" key="1">
    <source>
        <dbReference type="ARBA" id="ARBA00001947"/>
    </source>
</evidence>
<organism evidence="6 7">
    <name type="scientific">Kiloniella spongiae</name>
    <dbReference type="NCBI Taxonomy" id="1489064"/>
    <lineage>
        <taxon>Bacteria</taxon>
        <taxon>Pseudomonadati</taxon>
        <taxon>Pseudomonadota</taxon>
        <taxon>Alphaproteobacteria</taxon>
        <taxon>Rhodospirillales</taxon>
        <taxon>Kiloniellaceae</taxon>
        <taxon>Kiloniella</taxon>
    </lineage>
</organism>
<dbReference type="STRING" id="1489064.WH96_12215"/>
<dbReference type="Gene3D" id="3.40.630.10">
    <property type="entry name" value="Zn peptidases"/>
    <property type="match status" value="1"/>
</dbReference>
<dbReference type="AlphaFoldDB" id="A0A0H2ME60"/>
<name>A0A0H2ME60_9PROT</name>
<dbReference type="RefSeq" id="WP_047764441.1">
    <property type="nucleotide sequence ID" value="NZ_LAQL01000007.1"/>
</dbReference>
<dbReference type="CDD" id="cd06250">
    <property type="entry name" value="M14_PaAOTO_like"/>
    <property type="match status" value="1"/>
</dbReference>
<reference evidence="6 7" key="1">
    <citation type="submission" date="2015-03" db="EMBL/GenBank/DDBJ databases">
        <title>Genome Sequence of Kiloniella spongiae MEBiC09566, isolated from a marine sponge.</title>
        <authorList>
            <person name="Shao Z."/>
            <person name="Wang L."/>
            <person name="Li X."/>
        </authorList>
    </citation>
    <scope>NUCLEOTIDE SEQUENCE [LARGE SCALE GENOMIC DNA]</scope>
    <source>
        <strain evidence="6 7">MEBiC09566</strain>
    </source>
</reference>
<dbReference type="Pfam" id="PF24827">
    <property type="entry name" value="AstE_AspA_cat"/>
    <property type="match status" value="1"/>
</dbReference>
<evidence type="ECO:0000313" key="6">
    <source>
        <dbReference type="EMBL" id="KLN60476.1"/>
    </source>
</evidence>
<dbReference type="InterPro" id="IPR055438">
    <property type="entry name" value="AstE_AspA_cat"/>
</dbReference>
<feature type="domain" description="Succinylglutamate desuccinylase/Aspartoacylase catalytic" evidence="5">
    <location>
        <begin position="32"/>
        <end position="218"/>
    </location>
</feature>